<dbReference type="Proteomes" id="UP000809621">
    <property type="component" value="Unassembled WGS sequence"/>
</dbReference>
<dbReference type="InterPro" id="IPR041465">
    <property type="entry name" value="SfsA_N"/>
</dbReference>
<accession>A0ABS2HPN2</accession>
<proteinExistence type="inferred from homology"/>
<dbReference type="Gene3D" id="2.40.50.580">
    <property type="match status" value="1"/>
</dbReference>
<dbReference type="CDD" id="cd22359">
    <property type="entry name" value="SfsA-like_bacterial"/>
    <property type="match status" value="1"/>
</dbReference>
<dbReference type="Gene3D" id="3.40.1350.60">
    <property type="match status" value="1"/>
</dbReference>
<dbReference type="Pfam" id="PF17746">
    <property type="entry name" value="SfsA_N"/>
    <property type="match status" value="1"/>
</dbReference>
<feature type="domain" description="Sugar fermentation stimulation protein C-terminal" evidence="2">
    <location>
        <begin position="84"/>
        <end position="223"/>
    </location>
</feature>
<gene>
    <name evidence="1 4" type="primary">sfsA</name>
    <name evidence="4" type="ORF">JQC93_15640</name>
</gene>
<comment type="caution">
    <text evidence="4">The sequence shown here is derived from an EMBL/GenBank/DDBJ whole genome shotgun (WGS) entry which is preliminary data.</text>
</comment>
<dbReference type="PANTHER" id="PTHR30545:SF2">
    <property type="entry name" value="SUGAR FERMENTATION STIMULATION PROTEIN A"/>
    <property type="match status" value="1"/>
</dbReference>
<dbReference type="PANTHER" id="PTHR30545">
    <property type="entry name" value="SUGAR FERMENTATION STIMULATION PROTEIN A"/>
    <property type="match status" value="1"/>
</dbReference>
<comment type="similarity">
    <text evidence="1">Belongs to the SfsA family.</text>
</comment>
<dbReference type="InterPro" id="IPR005224">
    <property type="entry name" value="SfsA"/>
</dbReference>
<sequence length="235" mass="26213">MEFHPPLQSATLIKRYKRFLADVTLDDGTITTIHCANTGAMTGCAEPGDTVWYSTSHNPKRKYPCSWELTETAKGDRICVNTARANQLVIEAITQQTIPELTGYETLRAEVKYGQENSRIDILLQNDGRPDCYIEVKSVTLLSENGQGFFPDTQTVRGQKHLRELTEMAQQGARAVLFYSVQHSGIENVSPAHHIDPTYSTLLKQAIAAGVEVICYQATLTHKSLKLDNPIQFTL</sequence>
<feature type="domain" description="SfsA N-terminal OB" evidence="3">
    <location>
        <begin position="13"/>
        <end position="79"/>
    </location>
</feature>
<dbReference type="NCBIfam" id="TIGR00230">
    <property type="entry name" value="sfsA"/>
    <property type="match status" value="1"/>
</dbReference>
<evidence type="ECO:0000259" key="2">
    <source>
        <dbReference type="Pfam" id="PF03749"/>
    </source>
</evidence>
<evidence type="ECO:0000313" key="4">
    <source>
        <dbReference type="EMBL" id="MBM7037842.1"/>
    </source>
</evidence>
<dbReference type="InterPro" id="IPR040452">
    <property type="entry name" value="SfsA_C"/>
</dbReference>
<evidence type="ECO:0000313" key="5">
    <source>
        <dbReference type="Proteomes" id="UP000809621"/>
    </source>
</evidence>
<reference evidence="4 5" key="1">
    <citation type="submission" date="2021-02" db="EMBL/GenBank/DDBJ databases">
        <authorList>
            <person name="Park J.-S."/>
        </authorList>
    </citation>
    <scope>NUCLEOTIDE SEQUENCE [LARGE SCALE GENOMIC DNA]</scope>
    <source>
        <strain evidence="4 5">188UL20-2</strain>
    </source>
</reference>
<evidence type="ECO:0000256" key="1">
    <source>
        <dbReference type="HAMAP-Rule" id="MF_00095"/>
    </source>
</evidence>
<organism evidence="4 5">
    <name type="scientific">Vibrio ulleungensis</name>
    <dbReference type="NCBI Taxonomy" id="2807619"/>
    <lineage>
        <taxon>Bacteria</taxon>
        <taxon>Pseudomonadati</taxon>
        <taxon>Pseudomonadota</taxon>
        <taxon>Gammaproteobacteria</taxon>
        <taxon>Vibrionales</taxon>
        <taxon>Vibrionaceae</taxon>
        <taxon>Vibrio</taxon>
    </lineage>
</organism>
<dbReference type="HAMAP" id="MF_00095">
    <property type="entry name" value="SfsA"/>
    <property type="match status" value="1"/>
</dbReference>
<dbReference type="EMBL" id="JAFEUM010000007">
    <property type="protein sequence ID" value="MBM7037842.1"/>
    <property type="molecule type" value="Genomic_DNA"/>
</dbReference>
<dbReference type="Pfam" id="PF03749">
    <property type="entry name" value="SfsA"/>
    <property type="match status" value="1"/>
</dbReference>
<keyword evidence="5" id="KW-1185">Reference proteome</keyword>
<name>A0ABS2HPN2_9VIBR</name>
<evidence type="ECO:0000259" key="3">
    <source>
        <dbReference type="Pfam" id="PF17746"/>
    </source>
</evidence>
<protein>
    <recommendedName>
        <fullName evidence="1">Sugar fermentation stimulation protein homolog</fullName>
    </recommendedName>
</protein>
<dbReference type="RefSeq" id="WP_205159347.1">
    <property type="nucleotide sequence ID" value="NZ_JAFEUM010000007.1"/>
</dbReference>